<proteinExistence type="predicted"/>
<gene>
    <name evidence="1" type="ORF">DES39_0428</name>
</gene>
<evidence type="ECO:0000313" key="2">
    <source>
        <dbReference type="Proteomes" id="UP000278542"/>
    </source>
</evidence>
<organism evidence="1 2">
    <name type="scientific">Orbus hercynius</name>
    <dbReference type="NCBI Taxonomy" id="593135"/>
    <lineage>
        <taxon>Bacteria</taxon>
        <taxon>Pseudomonadati</taxon>
        <taxon>Pseudomonadota</taxon>
        <taxon>Gammaproteobacteria</taxon>
        <taxon>Orbales</taxon>
        <taxon>Orbaceae</taxon>
        <taxon>Orbus</taxon>
    </lineage>
</organism>
<reference evidence="1 2" key="1">
    <citation type="submission" date="2018-10" db="EMBL/GenBank/DDBJ databases">
        <title>Genomic Encyclopedia of Type Strains, Phase IV (KMG-IV): sequencing the most valuable type-strain genomes for metagenomic binning, comparative biology and taxonomic classification.</title>
        <authorList>
            <person name="Goeker M."/>
        </authorList>
    </citation>
    <scope>NUCLEOTIDE SEQUENCE [LARGE SCALE GENOMIC DNA]</scope>
    <source>
        <strain evidence="1 2">DSM 22228</strain>
    </source>
</reference>
<dbReference type="Proteomes" id="UP000278542">
    <property type="component" value="Unassembled WGS sequence"/>
</dbReference>
<comment type="caution">
    <text evidence="1">The sequence shown here is derived from an EMBL/GenBank/DDBJ whole genome shotgun (WGS) entry which is preliminary data.</text>
</comment>
<accession>A0A495RIP2</accession>
<dbReference type="EMBL" id="RBWY01000001">
    <property type="protein sequence ID" value="RKS87209.1"/>
    <property type="molecule type" value="Genomic_DNA"/>
</dbReference>
<sequence>MCFPIKYLLSQSVISLKDFFPAKLAGPIVLGSSFLIHSVQAALSITTINSIKGTSPIFIDEISLNDFKYFGVNYNNKSYYDDTLLNNAFSSLALSAKTSKPSDISGLSVAPFGMPTADEVVDSDGDNVNPISITETQNGSVSVAWYDKATNTALTSTQLNQTFCQLSYLGISPYIKVFGSVNLNTQYGDPHKQVYPDNILSLPTPERAFPINIDPQLCSAMPDRNSMTVGVAGPASEWDPIIGFLPQSDGNNFPTTGLNSLYFDLVIAGVAADDLTWPSSMTSGNITVNLTVSPTMVRVKLSGPTANTNLQGAKADAFVGPASFVIEGKDQQGNVIIQYSFTIKKWFVNRSSPYYITSQRTWCNALSGSNYSLATVRDLTNSSVGPAAPSGFPLPLSSRNVYMRKIGAGLSTEWGNLGNYPDATMSYIGYWTNDANTSGGFYGVGVNDGDVRNVEAIGGTTYYALCASK</sequence>
<protein>
    <submittedName>
        <fullName evidence="1">Uncharacterized protein</fullName>
    </submittedName>
</protein>
<keyword evidence="2" id="KW-1185">Reference proteome</keyword>
<evidence type="ECO:0000313" key="1">
    <source>
        <dbReference type="EMBL" id="RKS87209.1"/>
    </source>
</evidence>
<dbReference type="AlphaFoldDB" id="A0A495RIP2"/>
<name>A0A495RIP2_9GAMM</name>